<proteinExistence type="predicted"/>
<sequence length="40" mass="4506">MDRGLWDSFKDWEYEAALGSLLLQLVDLRGVPIHGAGSWC</sequence>
<protein>
    <submittedName>
        <fullName evidence="1">Uncharacterized protein</fullName>
    </submittedName>
</protein>
<dbReference type="EMBL" id="AMYD01002763">
    <property type="protein sequence ID" value="EQB48000.1"/>
    <property type="molecule type" value="Genomic_DNA"/>
</dbReference>
<reference evidence="2" key="1">
    <citation type="journal article" date="2013" name="Mol. Plant Microbe Interact.">
        <title>Global aspects of pacC regulation of pathogenicity genes in Colletotrichum gloeosporioides as revealed by transcriptome analysis.</title>
        <authorList>
            <person name="Alkan N."/>
            <person name="Meng X."/>
            <person name="Friedlander G."/>
            <person name="Reuveni E."/>
            <person name="Sukno S."/>
            <person name="Sherman A."/>
            <person name="Thon M."/>
            <person name="Fluhr R."/>
            <person name="Prusky D."/>
        </authorList>
    </citation>
    <scope>NUCLEOTIDE SEQUENCE [LARGE SCALE GENOMIC DNA]</scope>
    <source>
        <strain evidence="2">Cg-14</strain>
    </source>
</reference>
<evidence type="ECO:0000313" key="1">
    <source>
        <dbReference type="EMBL" id="EQB48000.1"/>
    </source>
</evidence>
<gene>
    <name evidence="1" type="ORF">CGLO_12802</name>
</gene>
<dbReference type="HOGENOM" id="CLU_3299321_0_0_1"/>
<organism evidence="1 2">
    <name type="scientific">Colletotrichum gloeosporioides (strain Cg-14)</name>
    <name type="common">Anthracnose fungus</name>
    <name type="synonym">Glomerella cingulata</name>
    <dbReference type="NCBI Taxonomy" id="1237896"/>
    <lineage>
        <taxon>Eukaryota</taxon>
        <taxon>Fungi</taxon>
        <taxon>Dikarya</taxon>
        <taxon>Ascomycota</taxon>
        <taxon>Pezizomycotina</taxon>
        <taxon>Sordariomycetes</taxon>
        <taxon>Hypocreomycetidae</taxon>
        <taxon>Glomerellales</taxon>
        <taxon>Glomerellaceae</taxon>
        <taxon>Colletotrichum</taxon>
        <taxon>Colletotrichum gloeosporioides species complex</taxon>
    </lineage>
</organism>
<accession>T0LIP5</accession>
<dbReference type="AlphaFoldDB" id="T0LIP5"/>
<evidence type="ECO:0000313" key="2">
    <source>
        <dbReference type="Proteomes" id="UP000015530"/>
    </source>
</evidence>
<name>T0LIP5_COLGC</name>
<dbReference type="Proteomes" id="UP000015530">
    <property type="component" value="Unassembled WGS sequence"/>
</dbReference>
<comment type="caution">
    <text evidence="1">The sequence shown here is derived from an EMBL/GenBank/DDBJ whole genome shotgun (WGS) entry which is preliminary data.</text>
</comment>